<feature type="compositionally biased region" description="Basic and acidic residues" evidence="6">
    <location>
        <begin position="288"/>
        <end position="298"/>
    </location>
</feature>
<dbReference type="GO" id="GO:0003677">
    <property type="term" value="F:DNA binding"/>
    <property type="evidence" value="ECO:0007669"/>
    <property type="project" value="UniProtKB-KW"/>
</dbReference>
<evidence type="ECO:0000259" key="9">
    <source>
        <dbReference type="PROSITE" id="PS51293"/>
    </source>
</evidence>
<evidence type="ECO:0000256" key="4">
    <source>
        <dbReference type="ARBA" id="ARBA00023163"/>
    </source>
</evidence>
<dbReference type="FunFam" id="1.10.10.60:FF:000023">
    <property type="entry name" value="protein REVEILLE 6 isoform X1"/>
    <property type="match status" value="1"/>
</dbReference>
<dbReference type="Pfam" id="PF00249">
    <property type="entry name" value="Myb_DNA-binding"/>
    <property type="match status" value="1"/>
</dbReference>
<evidence type="ECO:0000256" key="3">
    <source>
        <dbReference type="ARBA" id="ARBA00023125"/>
    </source>
</evidence>
<evidence type="ECO:0000256" key="2">
    <source>
        <dbReference type="ARBA" id="ARBA00023015"/>
    </source>
</evidence>
<dbReference type="PROSITE" id="PS50090">
    <property type="entry name" value="MYB_LIKE"/>
    <property type="match status" value="1"/>
</dbReference>
<evidence type="ECO:0000256" key="1">
    <source>
        <dbReference type="ARBA" id="ARBA00004123"/>
    </source>
</evidence>
<feature type="region of interest" description="Disordered" evidence="6">
    <location>
        <begin position="265"/>
        <end position="323"/>
    </location>
</feature>
<feature type="domain" description="SANT" evidence="9">
    <location>
        <begin position="45"/>
        <end position="96"/>
    </location>
</feature>
<protein>
    <submittedName>
        <fullName evidence="11">Uncharacterized protein</fullName>
    </submittedName>
</protein>
<dbReference type="SMART" id="SM00717">
    <property type="entry name" value="SANT"/>
    <property type="match status" value="1"/>
</dbReference>
<comment type="subcellular location">
    <subcellularLocation>
        <location evidence="1">Nucleus</location>
    </subcellularLocation>
</comment>
<dbReference type="STRING" id="52838.A0A4S8IYY9"/>
<evidence type="ECO:0000259" key="10">
    <source>
        <dbReference type="PROSITE" id="PS51294"/>
    </source>
</evidence>
<accession>A0A4S8IYY9</accession>
<dbReference type="Gene3D" id="1.10.10.60">
    <property type="entry name" value="Homeodomain-like"/>
    <property type="match status" value="1"/>
</dbReference>
<keyword evidence="4" id="KW-0804">Transcription</keyword>
<feature type="compositionally biased region" description="Basic and acidic residues" evidence="6">
    <location>
        <begin position="547"/>
        <end position="556"/>
    </location>
</feature>
<organism evidence="11 12">
    <name type="scientific">Musa balbisiana</name>
    <name type="common">Banana</name>
    <dbReference type="NCBI Taxonomy" id="52838"/>
    <lineage>
        <taxon>Eukaryota</taxon>
        <taxon>Viridiplantae</taxon>
        <taxon>Streptophyta</taxon>
        <taxon>Embryophyta</taxon>
        <taxon>Tracheophyta</taxon>
        <taxon>Spermatophyta</taxon>
        <taxon>Magnoliopsida</taxon>
        <taxon>Liliopsida</taxon>
        <taxon>Zingiberales</taxon>
        <taxon>Musaceae</taxon>
        <taxon>Musa</taxon>
    </lineage>
</organism>
<keyword evidence="3" id="KW-0238">DNA-binding</keyword>
<dbReference type="InterPro" id="IPR001005">
    <property type="entry name" value="SANT/Myb"/>
</dbReference>
<sequence length="736" mass="80807">MIFLLFFWQFKATGLIGFGDCGMEGNSSGEDVVVVKTRKPYTITKQRERWTEEEHNRFLEALKLYGRAWQRIEEHIGTKTAVQIRSHAQKFFTKLEKEALEKGIPPGQAHDIDIPPPRPKRKPSSPYPRKSTGGSLAPSGEAIYGKQVQSMSLLGMNKVMGIGGDAPQEKYAAMQKLQSKEISEDGSSEVISVCQDDLSASISSVNNSSSNHGKYMEFLPTREKIEGKIAINKYSAPHEVDQELDRSSKFFVDHEMEGVNLTLEEGASTSKNTVEGNQTHLKNPPLHIVDRDGEKSMQTEDSDGQNSNAVTGQVGGHANANPSMNPVISAMPFQNIPIIGSMHHPFPALSAFTHFHSSQDAYRSSTFPSLIVSTLLQNPAVHAAASLAASFWPAAGLETSLQSAPEVFAGEIPEQQMHPTPSLEAIAAATVAAAAAWWACQGLLPWFPPLTGFAFAPPTTAAVPSVDIARVQEAHGGTKDKPLKEDQQLGNQNQIKAQKPQHHSSKSSLSSSDSDQSGRCKNSNDLKAPGSDKFKPLAVSGLQDLEKARNNKKQDRSSCGSNTPSSSEVETDAIEKNLEKTNDEAKEVYFSNFSACETNHRRLRSSGSMNESWKEVSEEGRLAFQALFKREVLPQSFSPPQTEAAATVMNKEETTKLPIYFNKNVHHPTDLNHLHDDAKEEMCMRSNDSIIQGKLKIRRTGFKPYKRCSVEARENRAAAVEEAGSKRIRLQGEALT</sequence>
<feature type="compositionally biased region" description="Polar residues" evidence="6">
    <location>
        <begin position="557"/>
        <end position="568"/>
    </location>
</feature>
<reference evidence="11 12" key="1">
    <citation type="journal article" date="2019" name="Nat. Plants">
        <title>Genome sequencing of Musa balbisiana reveals subgenome evolution and function divergence in polyploid bananas.</title>
        <authorList>
            <person name="Yao X."/>
        </authorList>
    </citation>
    <scope>NUCLEOTIDE SEQUENCE [LARGE SCALE GENOMIC DNA]</scope>
    <source>
        <strain evidence="12">cv. DH-PKW</strain>
        <tissue evidence="11">Leaves</tissue>
    </source>
</reference>
<comment type="caution">
    <text evidence="11">The sequence shown here is derived from an EMBL/GenBank/DDBJ whole genome shotgun (WGS) entry which is preliminary data.</text>
</comment>
<evidence type="ECO:0000256" key="7">
    <source>
        <dbReference type="SAM" id="SignalP"/>
    </source>
</evidence>
<evidence type="ECO:0000259" key="8">
    <source>
        <dbReference type="PROSITE" id="PS50090"/>
    </source>
</evidence>
<feature type="chain" id="PRO_5021023940" evidence="7">
    <location>
        <begin position="18"/>
        <end position="736"/>
    </location>
</feature>
<dbReference type="NCBIfam" id="TIGR01557">
    <property type="entry name" value="myb_SHAQKYF"/>
    <property type="match status" value="1"/>
</dbReference>
<feature type="domain" description="Myb-like" evidence="8">
    <location>
        <begin position="42"/>
        <end position="92"/>
    </location>
</feature>
<evidence type="ECO:0000313" key="11">
    <source>
        <dbReference type="EMBL" id="THU54135.1"/>
    </source>
</evidence>
<dbReference type="InterPro" id="IPR006447">
    <property type="entry name" value="Myb_dom_plants"/>
</dbReference>
<dbReference type="PANTHER" id="PTHR12802">
    <property type="entry name" value="SWI/SNF COMPLEX-RELATED"/>
    <property type="match status" value="1"/>
</dbReference>
<dbReference type="PANTHER" id="PTHR12802:SF177">
    <property type="entry name" value="PROTEIN CCA1"/>
    <property type="match status" value="1"/>
</dbReference>
<dbReference type="PROSITE" id="PS51294">
    <property type="entry name" value="HTH_MYB"/>
    <property type="match status" value="1"/>
</dbReference>
<gene>
    <name evidence="11" type="ORF">C4D60_Mb10t21830</name>
</gene>
<dbReference type="EMBL" id="PYDT01000008">
    <property type="protein sequence ID" value="THU54135.1"/>
    <property type="molecule type" value="Genomic_DNA"/>
</dbReference>
<keyword evidence="2" id="KW-0805">Transcription regulation</keyword>
<feature type="region of interest" description="Disordered" evidence="6">
    <location>
        <begin position="103"/>
        <end position="141"/>
    </location>
</feature>
<name>A0A4S8IYY9_MUSBA</name>
<dbReference type="InterPro" id="IPR017884">
    <property type="entry name" value="SANT_dom"/>
</dbReference>
<feature type="compositionally biased region" description="Basic and acidic residues" evidence="6">
    <location>
        <begin position="516"/>
        <end position="535"/>
    </location>
</feature>
<evidence type="ECO:0000256" key="6">
    <source>
        <dbReference type="SAM" id="MobiDB-lite"/>
    </source>
</evidence>
<dbReference type="Proteomes" id="UP000317650">
    <property type="component" value="Chromosome 10"/>
</dbReference>
<feature type="region of interest" description="Disordered" evidence="6">
    <location>
        <begin position="547"/>
        <end position="571"/>
    </location>
</feature>
<keyword evidence="5" id="KW-0539">Nucleus</keyword>
<feature type="region of interest" description="Disordered" evidence="6">
    <location>
        <begin position="493"/>
        <end position="535"/>
    </location>
</feature>
<dbReference type="InterPro" id="IPR017930">
    <property type="entry name" value="Myb_dom"/>
</dbReference>
<keyword evidence="12" id="KW-1185">Reference proteome</keyword>
<dbReference type="InterPro" id="IPR009057">
    <property type="entry name" value="Homeodomain-like_sf"/>
</dbReference>
<evidence type="ECO:0000256" key="5">
    <source>
        <dbReference type="ARBA" id="ARBA00023242"/>
    </source>
</evidence>
<feature type="compositionally biased region" description="Polar residues" evidence="6">
    <location>
        <begin position="267"/>
        <end position="281"/>
    </location>
</feature>
<dbReference type="AlphaFoldDB" id="A0A4S8IYY9"/>
<proteinExistence type="predicted"/>
<dbReference type="CDD" id="cd00167">
    <property type="entry name" value="SANT"/>
    <property type="match status" value="1"/>
</dbReference>
<dbReference type="GO" id="GO:0005634">
    <property type="term" value="C:nucleus"/>
    <property type="evidence" value="ECO:0007669"/>
    <property type="project" value="UniProtKB-SubCell"/>
</dbReference>
<feature type="signal peptide" evidence="7">
    <location>
        <begin position="1"/>
        <end position="17"/>
    </location>
</feature>
<evidence type="ECO:0000313" key="12">
    <source>
        <dbReference type="Proteomes" id="UP000317650"/>
    </source>
</evidence>
<keyword evidence="7" id="KW-0732">Signal</keyword>
<dbReference type="GO" id="GO:0010468">
    <property type="term" value="P:regulation of gene expression"/>
    <property type="evidence" value="ECO:0007669"/>
    <property type="project" value="UniProtKB-ARBA"/>
</dbReference>
<feature type="domain" description="HTH myb-type" evidence="10">
    <location>
        <begin position="42"/>
        <end position="96"/>
    </location>
</feature>
<dbReference type="PROSITE" id="PS51293">
    <property type="entry name" value="SANT"/>
    <property type="match status" value="1"/>
</dbReference>
<feature type="compositionally biased region" description="Low complexity" evidence="6">
    <location>
        <begin position="506"/>
        <end position="515"/>
    </location>
</feature>
<dbReference type="SUPFAM" id="SSF46689">
    <property type="entry name" value="Homeodomain-like"/>
    <property type="match status" value="1"/>
</dbReference>